<evidence type="ECO:0000256" key="1">
    <source>
        <dbReference type="ARBA" id="ARBA00004429"/>
    </source>
</evidence>
<feature type="transmembrane region" description="Helical" evidence="7">
    <location>
        <begin position="379"/>
        <end position="401"/>
    </location>
</feature>
<comment type="subcellular location">
    <subcellularLocation>
        <location evidence="1">Cell inner membrane</location>
        <topology evidence="1">Multi-pass membrane protein</topology>
    </subcellularLocation>
</comment>
<reference evidence="10" key="1">
    <citation type="journal article" date="2019" name="Int. J. Syst. Evol. Microbiol.">
        <title>The Global Catalogue of Microorganisms (GCM) 10K type strain sequencing project: providing services to taxonomists for standard genome sequencing and annotation.</title>
        <authorList>
            <consortium name="The Broad Institute Genomics Platform"/>
            <consortium name="The Broad Institute Genome Sequencing Center for Infectious Disease"/>
            <person name="Wu L."/>
            <person name="Ma J."/>
        </authorList>
    </citation>
    <scope>NUCLEOTIDE SEQUENCE [LARGE SCALE GENOMIC DNA]</scope>
    <source>
        <strain evidence="10">CCUG 56698</strain>
    </source>
</reference>
<evidence type="ECO:0000256" key="6">
    <source>
        <dbReference type="ARBA" id="ARBA00023136"/>
    </source>
</evidence>
<evidence type="ECO:0000256" key="7">
    <source>
        <dbReference type="SAM" id="Phobius"/>
    </source>
</evidence>
<keyword evidence="10" id="KW-1185">Reference proteome</keyword>
<accession>A0ABW2SPU1</accession>
<feature type="transmembrane region" description="Helical" evidence="7">
    <location>
        <begin position="339"/>
        <end position="358"/>
    </location>
</feature>
<dbReference type="Gene3D" id="1.20.1250.20">
    <property type="entry name" value="MFS general substrate transporter like domains"/>
    <property type="match status" value="1"/>
</dbReference>
<evidence type="ECO:0000256" key="3">
    <source>
        <dbReference type="ARBA" id="ARBA00022475"/>
    </source>
</evidence>
<protein>
    <submittedName>
        <fullName evidence="9">MFS transporter</fullName>
    </submittedName>
</protein>
<evidence type="ECO:0000313" key="9">
    <source>
        <dbReference type="EMBL" id="MFC7581871.1"/>
    </source>
</evidence>
<dbReference type="Proteomes" id="UP001596527">
    <property type="component" value="Unassembled WGS sequence"/>
</dbReference>
<feature type="transmembrane region" description="Helical" evidence="7">
    <location>
        <begin position="102"/>
        <end position="123"/>
    </location>
</feature>
<evidence type="ECO:0000256" key="5">
    <source>
        <dbReference type="ARBA" id="ARBA00022989"/>
    </source>
</evidence>
<dbReference type="Pfam" id="PF05977">
    <property type="entry name" value="MFS_3"/>
    <property type="match status" value="1"/>
</dbReference>
<feature type="transmembrane region" description="Helical" evidence="7">
    <location>
        <begin position="168"/>
        <end position="190"/>
    </location>
</feature>
<proteinExistence type="predicted"/>
<evidence type="ECO:0000256" key="4">
    <source>
        <dbReference type="ARBA" id="ARBA00022692"/>
    </source>
</evidence>
<dbReference type="CDD" id="cd06173">
    <property type="entry name" value="MFS_MefA_like"/>
    <property type="match status" value="1"/>
</dbReference>
<feature type="transmembrane region" description="Helical" evidence="7">
    <location>
        <begin position="40"/>
        <end position="65"/>
    </location>
</feature>
<evidence type="ECO:0000256" key="2">
    <source>
        <dbReference type="ARBA" id="ARBA00022448"/>
    </source>
</evidence>
<dbReference type="PROSITE" id="PS50850">
    <property type="entry name" value="MFS"/>
    <property type="match status" value="1"/>
</dbReference>
<dbReference type="InterPro" id="IPR020846">
    <property type="entry name" value="MFS_dom"/>
</dbReference>
<dbReference type="InterPro" id="IPR036259">
    <property type="entry name" value="MFS_trans_sf"/>
</dbReference>
<feature type="transmembrane region" description="Helical" evidence="7">
    <location>
        <begin position="237"/>
        <end position="259"/>
    </location>
</feature>
<sequence>MDTPPVPPAHASLQELPTAHHLRNALADTRPLGHPEFARLWYANIVTVIGAQLTVVTVPAQLWAIARDSTYVGLTGLFGLVPLIVFGLWGGAVADAFDRRRVLVVSTIGMIVCAGAFAAQALLDVDDVWLILGLFALQQSFFAMNQPARNAVIPMLVPASELPAANSLNMTVSQFGAIAGPLVGGALLPMLGAGPLYALDAVTMLATLWAVLRLPSLRPGHAIGSLGLGSIVEGFRYAWASKVLLVSFVVDLIAMVLGLPRALYPQIADVDFGGPPSGGIAFALLSAGMAAGAVAGGVFSGWVSRVRRQGLAVLAAVAVWGLAVIGTGVSVRLAGGRAWPFLVAAVAMLAVGGAADMASSAFRQSILLSAATDEVRGRLQGVFLVVVVGGPRLADVVHGLAADRIGAAPTIIVGGAAVLVGVLACGALVPGFRSYVPAER</sequence>
<feature type="domain" description="Major facilitator superfamily (MFS) profile" evidence="8">
    <location>
        <begin position="222"/>
        <end position="440"/>
    </location>
</feature>
<evidence type="ECO:0000259" key="8">
    <source>
        <dbReference type="PROSITE" id="PS50850"/>
    </source>
</evidence>
<keyword evidence="5 7" id="KW-1133">Transmembrane helix</keyword>
<feature type="transmembrane region" description="Helical" evidence="7">
    <location>
        <begin position="407"/>
        <end position="432"/>
    </location>
</feature>
<dbReference type="InterPro" id="IPR010290">
    <property type="entry name" value="TM_effector"/>
</dbReference>
<feature type="transmembrane region" description="Helical" evidence="7">
    <location>
        <begin position="71"/>
        <end position="90"/>
    </location>
</feature>
<dbReference type="PANTHER" id="PTHR23513">
    <property type="entry name" value="INTEGRAL MEMBRANE EFFLUX PROTEIN-RELATED"/>
    <property type="match status" value="1"/>
</dbReference>
<keyword evidence="4 7" id="KW-0812">Transmembrane</keyword>
<gene>
    <name evidence="9" type="ORF">ACFQWG_11760</name>
</gene>
<dbReference type="SUPFAM" id="SSF103473">
    <property type="entry name" value="MFS general substrate transporter"/>
    <property type="match status" value="1"/>
</dbReference>
<feature type="transmembrane region" description="Helical" evidence="7">
    <location>
        <begin position="279"/>
        <end position="299"/>
    </location>
</feature>
<keyword evidence="3" id="KW-1003">Cell membrane</keyword>
<dbReference type="EMBL" id="JBHTEF010000001">
    <property type="protein sequence ID" value="MFC7581871.1"/>
    <property type="molecule type" value="Genomic_DNA"/>
</dbReference>
<keyword evidence="6 7" id="KW-0472">Membrane</keyword>
<keyword evidence="2" id="KW-0813">Transport</keyword>
<organism evidence="9 10">
    <name type="scientific">Schaalia naturae</name>
    <dbReference type="NCBI Taxonomy" id="635203"/>
    <lineage>
        <taxon>Bacteria</taxon>
        <taxon>Bacillati</taxon>
        <taxon>Actinomycetota</taxon>
        <taxon>Actinomycetes</taxon>
        <taxon>Actinomycetales</taxon>
        <taxon>Actinomycetaceae</taxon>
        <taxon>Schaalia</taxon>
    </lineage>
</organism>
<evidence type="ECO:0000313" key="10">
    <source>
        <dbReference type="Proteomes" id="UP001596527"/>
    </source>
</evidence>
<comment type="caution">
    <text evidence="9">The sequence shown here is derived from an EMBL/GenBank/DDBJ whole genome shotgun (WGS) entry which is preliminary data.</text>
</comment>
<dbReference type="PANTHER" id="PTHR23513:SF9">
    <property type="entry name" value="ENTEROBACTIN EXPORTER ENTS"/>
    <property type="match status" value="1"/>
</dbReference>
<name>A0ABW2SPU1_9ACTO</name>
<feature type="transmembrane region" description="Helical" evidence="7">
    <location>
        <begin position="311"/>
        <end position="333"/>
    </location>
</feature>
<dbReference type="RefSeq" id="WP_380975548.1">
    <property type="nucleotide sequence ID" value="NZ_JBHTEF010000001.1"/>
</dbReference>